<keyword evidence="3" id="KW-1185">Reference proteome</keyword>
<dbReference type="InterPro" id="IPR013785">
    <property type="entry name" value="Aldolase_TIM"/>
</dbReference>
<dbReference type="NCBIfam" id="NF006761">
    <property type="entry name" value="PRK09282.1"/>
    <property type="match status" value="1"/>
</dbReference>
<evidence type="ECO:0000313" key="2">
    <source>
        <dbReference type="EMBL" id="ETA82414.1"/>
    </source>
</evidence>
<gene>
    <name evidence="2" type="ORF">T472_0201255</name>
</gene>
<feature type="domain" description="Pyruvate carboxyltransferase" evidence="1">
    <location>
        <begin position="4"/>
        <end position="264"/>
    </location>
</feature>
<dbReference type="PATRIC" id="fig|994573.3.peg.232"/>
<dbReference type="InterPro" id="IPR055268">
    <property type="entry name" value="PCB-like"/>
</dbReference>
<dbReference type="GO" id="GO:0005737">
    <property type="term" value="C:cytoplasm"/>
    <property type="evidence" value="ECO:0007669"/>
    <property type="project" value="TreeGrafter"/>
</dbReference>
<dbReference type="SUPFAM" id="SSF89000">
    <property type="entry name" value="post-HMGL domain-like"/>
    <property type="match status" value="1"/>
</dbReference>
<protein>
    <submittedName>
        <fullName evidence="2">Oxaloacetate decarboxylase</fullName>
        <ecNumber evidence="2">4.1.1.3</ecNumber>
    </submittedName>
</protein>
<dbReference type="GO" id="GO:0006094">
    <property type="term" value="P:gluconeogenesis"/>
    <property type="evidence" value="ECO:0007669"/>
    <property type="project" value="TreeGrafter"/>
</dbReference>
<dbReference type="Pfam" id="PF00682">
    <property type="entry name" value="HMGL-like"/>
    <property type="match status" value="1"/>
</dbReference>
<name>V7IAP2_9CLOT</name>
<dbReference type="PANTHER" id="PTHR43778:SF2">
    <property type="entry name" value="PYRUVATE CARBOXYLASE, MITOCHONDRIAL"/>
    <property type="match status" value="1"/>
</dbReference>
<dbReference type="InterPro" id="IPR000891">
    <property type="entry name" value="PYR_CT"/>
</dbReference>
<evidence type="ECO:0000259" key="1">
    <source>
        <dbReference type="PROSITE" id="PS50991"/>
    </source>
</evidence>
<dbReference type="EC" id="4.1.1.3" evidence="2"/>
<keyword evidence="2" id="KW-0456">Lyase</keyword>
<dbReference type="OrthoDB" id="9807469at2"/>
<comment type="caution">
    <text evidence="2">The sequence shown here is derived from an EMBL/GenBank/DDBJ whole genome shotgun (WGS) entry which is preliminary data.</text>
</comment>
<proteinExistence type="predicted"/>
<dbReference type="Gene3D" id="3.20.20.70">
    <property type="entry name" value="Aldolase class I"/>
    <property type="match status" value="1"/>
</dbReference>
<dbReference type="EMBL" id="AXUN02000015">
    <property type="protein sequence ID" value="ETA82414.1"/>
    <property type="molecule type" value="Genomic_DNA"/>
</dbReference>
<dbReference type="GO" id="GO:0004736">
    <property type="term" value="F:pyruvate carboxylase activity"/>
    <property type="evidence" value="ECO:0007669"/>
    <property type="project" value="TreeGrafter"/>
</dbReference>
<sequence>MTKVLLNDLTVRDGNQSLMATRMEKEDIISLVEKLDKVGYNALEVWGGATFDTALRFLRESPWEILREIRKAAKNTKLSMLLRGQNLVGYRQYDNETLERFIRLSIENGIDIIRVFDALNDLNNIEYSVRFIKKYGGHCQCAISYTVSPVHTESYFVDLVKQMAKLGADSICIKDMAGILLPDAAYSLVKAIKSVTDLPVNIHSHTTAGLTNLVMLRAMEAGVDIVDTAISPFSGGTSHIAAETIIASAKYIGRQVAYSEEGLDDAFELADKVAQKYIDSNQYNARALVVNPKILQYEVPGGMLSNLMSQLQDQNMFHKLNEVMREIPVVRKDMGYPPLVTPLSQMVGTQAMLNVLRGERYAMVPNEIKEYLRGSYGKAPAAIDPDVRIRILGDEPEMKPRPITALTPVFAEAVKELSDKLGRTALEEEALSYILFPQFAVLDDEKGLQIPVKSGSDENTVIEFEMFIER</sequence>
<dbReference type="AlphaFoldDB" id="V7IAP2"/>
<dbReference type="RefSeq" id="WP_023387174.1">
    <property type="nucleotide sequence ID" value="NZ_AXUN02000015.1"/>
</dbReference>
<dbReference type="Pfam" id="PF02436">
    <property type="entry name" value="PYC_OADA"/>
    <property type="match status" value="1"/>
</dbReference>
<dbReference type="CDD" id="cd07937">
    <property type="entry name" value="DRE_TIM_PC_TC_5S"/>
    <property type="match status" value="1"/>
</dbReference>
<accession>V7IAP2</accession>
<dbReference type="eggNOG" id="COG5016">
    <property type="taxonomic scope" value="Bacteria"/>
</dbReference>
<dbReference type="PROSITE" id="PS50991">
    <property type="entry name" value="PYR_CT"/>
    <property type="match status" value="1"/>
</dbReference>
<reference evidence="2 3" key="1">
    <citation type="journal article" date="2014" name="Genome Announc.">
        <title>Genome Sequence of Youngiibacter fragilis, the Type Strain of the Genus Youngiibacter.</title>
        <authorList>
            <person name="Wawrik C.B."/>
            <person name="Callaghan A.V."/>
            <person name="Stamps B.W."/>
            <person name="Wawrik B."/>
        </authorList>
    </citation>
    <scope>NUCLEOTIDE SEQUENCE [LARGE SCALE GENOMIC DNA]</scope>
    <source>
        <strain evidence="2 3">232.1</strain>
    </source>
</reference>
<organism evidence="2 3">
    <name type="scientific">Youngiibacter fragilis 232.1</name>
    <dbReference type="NCBI Taxonomy" id="994573"/>
    <lineage>
        <taxon>Bacteria</taxon>
        <taxon>Bacillati</taxon>
        <taxon>Bacillota</taxon>
        <taxon>Clostridia</taxon>
        <taxon>Eubacteriales</taxon>
        <taxon>Clostridiaceae</taxon>
        <taxon>Youngiibacter</taxon>
    </lineage>
</organism>
<dbReference type="STRING" id="994573.T472_0201255"/>
<dbReference type="Proteomes" id="UP000017747">
    <property type="component" value="Unassembled WGS sequence"/>
</dbReference>
<dbReference type="InterPro" id="IPR003379">
    <property type="entry name" value="Carboxylase_cons_dom"/>
</dbReference>
<evidence type="ECO:0000313" key="3">
    <source>
        <dbReference type="Proteomes" id="UP000017747"/>
    </source>
</evidence>
<dbReference type="SUPFAM" id="SSF51569">
    <property type="entry name" value="Aldolase"/>
    <property type="match status" value="1"/>
</dbReference>
<dbReference type="GO" id="GO:0016829">
    <property type="term" value="F:lyase activity"/>
    <property type="evidence" value="ECO:0007669"/>
    <property type="project" value="UniProtKB-KW"/>
</dbReference>
<dbReference type="PANTHER" id="PTHR43778">
    <property type="entry name" value="PYRUVATE CARBOXYLASE"/>
    <property type="match status" value="1"/>
</dbReference>